<keyword evidence="2" id="KW-1185">Reference proteome</keyword>
<proteinExistence type="predicted"/>
<dbReference type="EMBL" id="CAJVPU010000007">
    <property type="protein sequence ID" value="CAG8437547.1"/>
    <property type="molecule type" value="Genomic_DNA"/>
</dbReference>
<organism evidence="1 2">
    <name type="scientific">Dentiscutata heterogama</name>
    <dbReference type="NCBI Taxonomy" id="1316150"/>
    <lineage>
        <taxon>Eukaryota</taxon>
        <taxon>Fungi</taxon>
        <taxon>Fungi incertae sedis</taxon>
        <taxon>Mucoromycota</taxon>
        <taxon>Glomeromycotina</taxon>
        <taxon>Glomeromycetes</taxon>
        <taxon>Diversisporales</taxon>
        <taxon>Gigasporaceae</taxon>
        <taxon>Dentiscutata</taxon>
    </lineage>
</organism>
<reference evidence="1" key="1">
    <citation type="submission" date="2021-06" db="EMBL/GenBank/DDBJ databases">
        <authorList>
            <person name="Kallberg Y."/>
            <person name="Tangrot J."/>
            <person name="Rosling A."/>
        </authorList>
    </citation>
    <scope>NUCLEOTIDE SEQUENCE</scope>
    <source>
        <strain evidence="1">IL203A</strain>
    </source>
</reference>
<sequence length="248" mass="29095">MNIEQAYQIAKVDYESCRYSIERHNFFLHVLEEMHKAFGHQIETIKDSVEHEIEKKTNIMKNSKKTIDDVEMNIREFSLLVLATLDKKIWISQRIDHGKDYYMHYQVTGGHKKLDETFEMCAIREAKEEADIDVTTMDFVDSHEGTEPNTNGEWIAVDFRSFLRDYKLTNTLQLYSSKIVEVLNERFKKNKRKRANGDRNLKKKLKTVNDESVEKGDENLEKSKSSDESGIEESIDGDENITQHETDF</sequence>
<name>A0ACA9JUV7_9GLOM</name>
<protein>
    <submittedName>
        <fullName evidence="1">14381_t:CDS:1</fullName>
    </submittedName>
</protein>
<comment type="caution">
    <text evidence="1">The sequence shown here is derived from an EMBL/GenBank/DDBJ whole genome shotgun (WGS) entry which is preliminary data.</text>
</comment>
<dbReference type="Proteomes" id="UP000789702">
    <property type="component" value="Unassembled WGS sequence"/>
</dbReference>
<accession>A0ACA9JUV7</accession>
<evidence type="ECO:0000313" key="2">
    <source>
        <dbReference type="Proteomes" id="UP000789702"/>
    </source>
</evidence>
<gene>
    <name evidence="1" type="ORF">DHETER_LOCUS16</name>
</gene>
<evidence type="ECO:0000313" key="1">
    <source>
        <dbReference type="EMBL" id="CAG8437547.1"/>
    </source>
</evidence>